<dbReference type="SMART" id="SM00044">
    <property type="entry name" value="CYCc"/>
    <property type="match status" value="1"/>
</dbReference>
<evidence type="ECO:0000256" key="6">
    <source>
        <dbReference type="ARBA" id="ARBA00022741"/>
    </source>
</evidence>
<keyword evidence="16" id="KW-1185">Reference proteome</keyword>
<evidence type="ECO:0000313" key="16">
    <source>
        <dbReference type="Proteomes" id="UP001626550"/>
    </source>
</evidence>
<dbReference type="InterPro" id="IPR001054">
    <property type="entry name" value="A/G_cyclase"/>
</dbReference>
<reference evidence="15 16" key="1">
    <citation type="submission" date="2024-11" db="EMBL/GenBank/DDBJ databases">
        <title>Adaptive evolution of stress response genes in parasites aligns with host niche diversity.</title>
        <authorList>
            <person name="Hahn C."/>
            <person name="Resl P."/>
        </authorList>
    </citation>
    <scope>NUCLEOTIDE SEQUENCE [LARGE SCALE GENOMIC DNA]</scope>
    <source>
        <strain evidence="15">EGGRZ-B1_66</strain>
        <tissue evidence="15">Body</tissue>
    </source>
</reference>
<accession>A0ABD2Q0A5</accession>
<evidence type="ECO:0000313" key="15">
    <source>
        <dbReference type="EMBL" id="KAL3312793.1"/>
    </source>
</evidence>
<keyword evidence="7" id="KW-0067">ATP-binding</keyword>
<comment type="subcellular location">
    <subcellularLocation>
        <location evidence="2">Membrane</location>
        <topology evidence="2">Multi-pass membrane protein</topology>
    </subcellularLocation>
</comment>
<evidence type="ECO:0000256" key="1">
    <source>
        <dbReference type="ARBA" id="ARBA00001593"/>
    </source>
</evidence>
<dbReference type="GO" id="GO:0046872">
    <property type="term" value="F:metal ion binding"/>
    <property type="evidence" value="ECO:0007669"/>
    <property type="project" value="UniProtKB-KW"/>
</dbReference>
<dbReference type="PROSITE" id="PS51257">
    <property type="entry name" value="PROKAR_LIPOPROTEIN"/>
    <property type="match status" value="1"/>
</dbReference>
<comment type="caution">
    <text evidence="15">The sequence shown here is derived from an EMBL/GenBank/DDBJ whole genome shotgun (WGS) entry which is preliminary data.</text>
</comment>
<dbReference type="Proteomes" id="UP001626550">
    <property type="component" value="Unassembled WGS sequence"/>
</dbReference>
<evidence type="ECO:0000256" key="5">
    <source>
        <dbReference type="ARBA" id="ARBA00022723"/>
    </source>
</evidence>
<organism evidence="15 16">
    <name type="scientific">Cichlidogyrus casuarinus</name>
    <dbReference type="NCBI Taxonomy" id="1844966"/>
    <lineage>
        <taxon>Eukaryota</taxon>
        <taxon>Metazoa</taxon>
        <taxon>Spiralia</taxon>
        <taxon>Lophotrochozoa</taxon>
        <taxon>Platyhelminthes</taxon>
        <taxon>Monogenea</taxon>
        <taxon>Monopisthocotylea</taxon>
        <taxon>Dactylogyridea</taxon>
        <taxon>Ancyrocephalidae</taxon>
        <taxon>Cichlidogyrus</taxon>
    </lineage>
</organism>
<comment type="catalytic activity">
    <reaction evidence="1">
        <text>ATP = 3',5'-cyclic AMP + diphosphate</text>
        <dbReference type="Rhea" id="RHEA:15389"/>
        <dbReference type="ChEBI" id="CHEBI:30616"/>
        <dbReference type="ChEBI" id="CHEBI:33019"/>
        <dbReference type="ChEBI" id="CHEBI:58165"/>
        <dbReference type="EC" id="4.6.1.1"/>
    </reaction>
</comment>
<feature type="transmembrane region" description="Helical" evidence="13">
    <location>
        <begin position="612"/>
        <end position="632"/>
    </location>
</feature>
<keyword evidence="5" id="KW-0479">Metal-binding</keyword>
<name>A0ABD2Q0A5_9PLAT</name>
<dbReference type="AlphaFoldDB" id="A0ABD2Q0A5"/>
<feature type="transmembrane region" description="Helical" evidence="13">
    <location>
        <begin position="402"/>
        <end position="420"/>
    </location>
</feature>
<evidence type="ECO:0000259" key="14">
    <source>
        <dbReference type="PROSITE" id="PS50125"/>
    </source>
</evidence>
<dbReference type="PANTHER" id="PTHR45627:SF12">
    <property type="entry name" value="ADENYLATE CYCLASE TYPE 2"/>
    <property type="match status" value="1"/>
</dbReference>
<dbReference type="CDD" id="cd07302">
    <property type="entry name" value="CHD"/>
    <property type="match status" value="1"/>
</dbReference>
<keyword evidence="6" id="KW-0547">Nucleotide-binding</keyword>
<sequence>MELPPRDLPAQHKVLWFLSLTFSCCSFILVEIAGLSANTARSSSSKACADQTVRFFNALFAKMDQLVSAHGCYRVRSHPDEYLCLAGYPELRVDHAKICVELALALHSLINSIGESAKVNLALNIAINTGTAYAAVFGRSRIAFDVIGEDIVLLNRMINVTKPGRILVTRTTFDQLPEGYKGESGPFLEPNKSKEKTHSSGQTVLSLYDAPQSASCMSRLLNAINKEVPEHSGSRSGLAALEESMFKPKNVRDCLVQALEPDLNQFPSLEMQLKLAGLRLSKSEEKHLAKQVDEMKERKDMPSPFLTAHSLPPLIDLKELPLSTNSPSGLMSPHFITLAFQPFDDHNPKNTNSDNYLKPPQHLEAQEPGVEDCESRNGLSLIKVDESSYYLNQRPVMIGPSLLLALLTLIYLFFVNLMLLPRSTEFYLINTISALFMAACTVLHFGEKLHKSFAFASRVSKYWSRIVLHLVLTALIAASNFSNLVCPFWSPIIVQFQCQFGLWSLQSRANDSFHLNVIMTQDSPQPCNHCPIPSFVSILCCLVALVPLVTCPPPSTSQALRTAVSLTLCAVQLMALTIVLDPPSLGQDQSNQSDSRREQEENRRKMTVSVHLGYFLQNCMFQLAFAIFTIALPRTLDLLHRLNYLWKIQVTRTILESV</sequence>
<keyword evidence="10 13" id="KW-0472">Membrane</keyword>
<feature type="transmembrane region" description="Helical" evidence="13">
    <location>
        <begin position="426"/>
        <end position="445"/>
    </location>
</feature>
<keyword evidence="4 13" id="KW-0812">Transmembrane</keyword>
<evidence type="ECO:0000256" key="2">
    <source>
        <dbReference type="ARBA" id="ARBA00004141"/>
    </source>
</evidence>
<protein>
    <recommendedName>
        <fullName evidence="3">adenylate cyclase</fullName>
        <ecNumber evidence="3">4.6.1.1</ecNumber>
    </recommendedName>
</protein>
<evidence type="ECO:0000256" key="12">
    <source>
        <dbReference type="SAM" id="MobiDB-lite"/>
    </source>
</evidence>
<dbReference type="Pfam" id="PF00211">
    <property type="entry name" value="Guanylate_cyc"/>
    <property type="match status" value="1"/>
</dbReference>
<dbReference type="InterPro" id="IPR029787">
    <property type="entry name" value="Nucleotide_cyclase"/>
</dbReference>
<proteinExistence type="predicted"/>
<dbReference type="PROSITE" id="PS50125">
    <property type="entry name" value="GUANYLATE_CYCLASE_2"/>
    <property type="match status" value="1"/>
</dbReference>
<dbReference type="SUPFAM" id="SSF55073">
    <property type="entry name" value="Nucleotide cyclase"/>
    <property type="match status" value="1"/>
</dbReference>
<dbReference type="PANTHER" id="PTHR45627">
    <property type="entry name" value="ADENYLATE CYCLASE TYPE 1"/>
    <property type="match status" value="1"/>
</dbReference>
<evidence type="ECO:0000256" key="10">
    <source>
        <dbReference type="ARBA" id="ARBA00023136"/>
    </source>
</evidence>
<evidence type="ECO:0000256" key="13">
    <source>
        <dbReference type="SAM" id="Phobius"/>
    </source>
</evidence>
<feature type="region of interest" description="Disordered" evidence="12">
    <location>
        <begin position="179"/>
        <end position="199"/>
    </location>
</feature>
<dbReference type="EMBL" id="JBJKFK010001546">
    <property type="protein sequence ID" value="KAL3312793.1"/>
    <property type="molecule type" value="Genomic_DNA"/>
</dbReference>
<dbReference type="Gene3D" id="3.30.70.1230">
    <property type="entry name" value="Nucleotide cyclase"/>
    <property type="match status" value="1"/>
</dbReference>
<feature type="transmembrane region" description="Helical" evidence="13">
    <location>
        <begin position="466"/>
        <end position="490"/>
    </location>
</feature>
<gene>
    <name evidence="15" type="primary">ADCY5</name>
    <name evidence="15" type="ORF">Ciccas_008608</name>
</gene>
<evidence type="ECO:0000256" key="7">
    <source>
        <dbReference type="ARBA" id="ARBA00022840"/>
    </source>
</evidence>
<dbReference type="EC" id="4.6.1.1" evidence="3"/>
<dbReference type="GO" id="GO:0005524">
    <property type="term" value="F:ATP binding"/>
    <property type="evidence" value="ECO:0007669"/>
    <property type="project" value="UniProtKB-KW"/>
</dbReference>
<keyword evidence="11" id="KW-0456">Lyase</keyword>
<dbReference type="GO" id="GO:0004016">
    <property type="term" value="F:adenylate cyclase activity"/>
    <property type="evidence" value="ECO:0007669"/>
    <property type="project" value="UniProtKB-EC"/>
</dbReference>
<keyword evidence="8" id="KW-0460">Magnesium</keyword>
<evidence type="ECO:0000256" key="4">
    <source>
        <dbReference type="ARBA" id="ARBA00022692"/>
    </source>
</evidence>
<evidence type="ECO:0000256" key="3">
    <source>
        <dbReference type="ARBA" id="ARBA00012201"/>
    </source>
</evidence>
<feature type="domain" description="Guanylate cyclase" evidence="14">
    <location>
        <begin position="26"/>
        <end position="158"/>
    </location>
</feature>
<dbReference type="GO" id="GO:0016020">
    <property type="term" value="C:membrane"/>
    <property type="evidence" value="ECO:0007669"/>
    <property type="project" value="UniProtKB-SubCell"/>
</dbReference>
<evidence type="ECO:0000256" key="11">
    <source>
        <dbReference type="ARBA" id="ARBA00023239"/>
    </source>
</evidence>
<feature type="region of interest" description="Disordered" evidence="12">
    <location>
        <begin position="349"/>
        <end position="372"/>
    </location>
</feature>
<keyword evidence="9 13" id="KW-1133">Transmembrane helix</keyword>
<evidence type="ECO:0000256" key="9">
    <source>
        <dbReference type="ARBA" id="ARBA00022989"/>
    </source>
</evidence>
<evidence type="ECO:0000256" key="8">
    <source>
        <dbReference type="ARBA" id="ARBA00022842"/>
    </source>
</evidence>